<keyword evidence="1" id="KW-1133">Transmembrane helix</keyword>
<sequence length="101" mass="10974">MISFVLSVIFNTLGLVLASRIMDVGLRIFPAFLIIGLSQSVDALLPGSDKNFDILGLIISVIIYFAGLKFFTGESLWTLFKLGIVSILLVVVIALALARLF</sequence>
<keyword evidence="1" id="KW-0812">Transmembrane</keyword>
<evidence type="ECO:0000256" key="1">
    <source>
        <dbReference type="SAM" id="Phobius"/>
    </source>
</evidence>
<dbReference type="EMBL" id="FRDA01000013">
    <property type="protein sequence ID" value="SHN20282.1"/>
    <property type="molecule type" value="Genomic_DNA"/>
</dbReference>
<name>A0A1M7PSE8_9PSED</name>
<feature type="transmembrane region" description="Helical" evidence="1">
    <location>
        <begin position="77"/>
        <end position="98"/>
    </location>
</feature>
<dbReference type="Proteomes" id="UP000183983">
    <property type="component" value="Unassembled WGS sequence"/>
</dbReference>
<evidence type="ECO:0000313" key="3">
    <source>
        <dbReference type="Proteomes" id="UP000183983"/>
    </source>
</evidence>
<dbReference type="AlphaFoldDB" id="A0A1M7PSE8"/>
<proteinExistence type="predicted"/>
<feature type="transmembrane region" description="Helical" evidence="1">
    <location>
        <begin position="52"/>
        <end position="71"/>
    </location>
</feature>
<protein>
    <submittedName>
        <fullName evidence="2">Uncharacterized protein</fullName>
    </submittedName>
</protein>
<gene>
    <name evidence="2" type="ORF">SAMN05216593_1133</name>
</gene>
<evidence type="ECO:0000313" key="2">
    <source>
        <dbReference type="EMBL" id="SHN20282.1"/>
    </source>
</evidence>
<organism evidence="2 3">
    <name type="scientific">Pseudomonas asturiensis</name>
    <dbReference type="NCBI Taxonomy" id="1190415"/>
    <lineage>
        <taxon>Bacteria</taxon>
        <taxon>Pseudomonadati</taxon>
        <taxon>Pseudomonadota</taxon>
        <taxon>Gammaproteobacteria</taxon>
        <taxon>Pseudomonadales</taxon>
        <taxon>Pseudomonadaceae</taxon>
        <taxon>Pseudomonas</taxon>
    </lineage>
</organism>
<accession>A0A1M7PSE8</accession>
<reference evidence="2 3" key="1">
    <citation type="submission" date="2016-11" db="EMBL/GenBank/DDBJ databases">
        <authorList>
            <person name="Jaros S."/>
            <person name="Januszkiewicz K."/>
            <person name="Wedrychowicz H."/>
        </authorList>
    </citation>
    <scope>NUCLEOTIDE SEQUENCE [LARGE SCALE GENOMIC DNA]</scope>
    <source>
        <strain evidence="2 3">LMG 26898</strain>
    </source>
</reference>
<keyword evidence="1" id="KW-0472">Membrane</keyword>